<name>A0AA40K8C1_9PEZI</name>
<dbReference type="Proteomes" id="UP001172155">
    <property type="component" value="Unassembled WGS sequence"/>
</dbReference>
<keyword evidence="2" id="KW-0479">Metal-binding</keyword>
<evidence type="ECO:0000256" key="2">
    <source>
        <dbReference type="ARBA" id="ARBA00022723"/>
    </source>
</evidence>
<evidence type="ECO:0000313" key="8">
    <source>
        <dbReference type="EMBL" id="KAK0749550.1"/>
    </source>
</evidence>
<dbReference type="PANTHER" id="PTHR10869:SF236">
    <property type="entry name" value="PROLYL 4-HYDROXYLASE ALPHA SUBUNIT DOMAIN-CONTAINING PROTEIN"/>
    <property type="match status" value="1"/>
</dbReference>
<evidence type="ECO:0000256" key="5">
    <source>
        <dbReference type="ARBA" id="ARBA00023004"/>
    </source>
</evidence>
<evidence type="ECO:0000259" key="7">
    <source>
        <dbReference type="PROSITE" id="PS51471"/>
    </source>
</evidence>
<dbReference type="EMBL" id="JAUKUD010000003">
    <property type="protein sequence ID" value="KAK0749550.1"/>
    <property type="molecule type" value="Genomic_DNA"/>
</dbReference>
<feature type="compositionally biased region" description="Low complexity" evidence="6">
    <location>
        <begin position="12"/>
        <end position="21"/>
    </location>
</feature>
<reference evidence="8" key="1">
    <citation type="submission" date="2023-06" db="EMBL/GenBank/DDBJ databases">
        <title>Genome-scale phylogeny and comparative genomics of the fungal order Sordariales.</title>
        <authorList>
            <consortium name="Lawrence Berkeley National Laboratory"/>
            <person name="Hensen N."/>
            <person name="Bonometti L."/>
            <person name="Westerberg I."/>
            <person name="Brannstrom I.O."/>
            <person name="Guillou S."/>
            <person name="Cros-Aarteil S."/>
            <person name="Calhoun S."/>
            <person name="Haridas S."/>
            <person name="Kuo A."/>
            <person name="Mondo S."/>
            <person name="Pangilinan J."/>
            <person name="Riley R."/>
            <person name="LaButti K."/>
            <person name="Andreopoulos B."/>
            <person name="Lipzen A."/>
            <person name="Chen C."/>
            <person name="Yanf M."/>
            <person name="Daum C."/>
            <person name="Ng V."/>
            <person name="Clum A."/>
            <person name="Steindorff A."/>
            <person name="Ohm R."/>
            <person name="Martin F."/>
            <person name="Silar P."/>
            <person name="Natvig D."/>
            <person name="Lalanne C."/>
            <person name="Gautier V."/>
            <person name="Ament-velasquez S.L."/>
            <person name="Kruys A."/>
            <person name="Hutchinson M.I."/>
            <person name="Powell A.J."/>
            <person name="Barry K."/>
            <person name="Miller A.N."/>
            <person name="Grigoriev I.V."/>
            <person name="Debuchy R."/>
            <person name="Gladieux P."/>
            <person name="Thoren M.H."/>
            <person name="Johannesson H."/>
        </authorList>
    </citation>
    <scope>NUCLEOTIDE SEQUENCE</scope>
    <source>
        <strain evidence="8">SMH3187-1</strain>
    </source>
</reference>
<dbReference type="InterPro" id="IPR044862">
    <property type="entry name" value="Pro_4_hyd_alph_FE2OG_OXY"/>
</dbReference>
<proteinExistence type="predicted"/>
<dbReference type="PROSITE" id="PS51471">
    <property type="entry name" value="FE2OG_OXY"/>
    <property type="match status" value="1"/>
</dbReference>
<evidence type="ECO:0000256" key="3">
    <source>
        <dbReference type="ARBA" id="ARBA00022964"/>
    </source>
</evidence>
<dbReference type="Gene3D" id="2.60.120.620">
    <property type="entry name" value="q2cbj1_9rhob like domain"/>
    <property type="match status" value="1"/>
</dbReference>
<dbReference type="InterPro" id="IPR006620">
    <property type="entry name" value="Pro_4_hyd_alph"/>
</dbReference>
<accession>A0AA40K8C1</accession>
<keyword evidence="5" id="KW-0408">Iron</keyword>
<feature type="region of interest" description="Disordered" evidence="6">
    <location>
        <begin position="1"/>
        <end position="21"/>
    </location>
</feature>
<dbReference type="GO" id="GO:0031418">
    <property type="term" value="F:L-ascorbic acid binding"/>
    <property type="evidence" value="ECO:0007669"/>
    <property type="project" value="InterPro"/>
</dbReference>
<dbReference type="AlphaFoldDB" id="A0AA40K8C1"/>
<dbReference type="Pfam" id="PF13640">
    <property type="entry name" value="2OG-FeII_Oxy_3"/>
    <property type="match status" value="1"/>
</dbReference>
<evidence type="ECO:0000256" key="1">
    <source>
        <dbReference type="ARBA" id="ARBA00001961"/>
    </source>
</evidence>
<evidence type="ECO:0000256" key="6">
    <source>
        <dbReference type="SAM" id="MobiDB-lite"/>
    </source>
</evidence>
<protein>
    <recommendedName>
        <fullName evidence="7">Fe2OG dioxygenase domain-containing protein</fullName>
    </recommendedName>
</protein>
<keyword evidence="4" id="KW-0560">Oxidoreductase</keyword>
<dbReference type="GO" id="GO:0004656">
    <property type="term" value="F:procollagen-proline 4-dioxygenase activity"/>
    <property type="evidence" value="ECO:0007669"/>
    <property type="project" value="TreeGrafter"/>
</dbReference>
<keyword evidence="3" id="KW-0223">Dioxygenase</keyword>
<organism evidence="8 9">
    <name type="scientific">Schizothecium vesticola</name>
    <dbReference type="NCBI Taxonomy" id="314040"/>
    <lineage>
        <taxon>Eukaryota</taxon>
        <taxon>Fungi</taxon>
        <taxon>Dikarya</taxon>
        <taxon>Ascomycota</taxon>
        <taxon>Pezizomycotina</taxon>
        <taxon>Sordariomycetes</taxon>
        <taxon>Sordariomycetidae</taxon>
        <taxon>Sordariales</taxon>
        <taxon>Schizotheciaceae</taxon>
        <taxon>Schizothecium</taxon>
    </lineage>
</organism>
<dbReference type="GO" id="GO:0005506">
    <property type="term" value="F:iron ion binding"/>
    <property type="evidence" value="ECO:0007669"/>
    <property type="project" value="InterPro"/>
</dbReference>
<sequence>MAKGSKRPPPSAAGASSASAAAPAPAITPAWPPFRPPLPVTDLAPETVVSDKVVVYRSFFPRSLARDYVAFLGGLPLTTTPGKPKRGMALRVNDRFQTDDVNFANRLWTETGLREAVADPELAHLWGGEVIGLNPNIRVYRYTKGQFFDAHYDDANNVTVKSTVEPTGESIPARTTWTLLLYLTSASEGCNGGETVFYPHDRRSAKEGISVTPETGMLLLHKHGDDCMLHEGKEVTGGEKWILRTDLCVRR</sequence>
<comment type="caution">
    <text evidence="8">The sequence shown here is derived from an EMBL/GenBank/DDBJ whole genome shotgun (WGS) entry which is preliminary data.</text>
</comment>
<gene>
    <name evidence="8" type="ORF">B0T18DRAFT_321632</name>
</gene>
<dbReference type="GO" id="GO:0005783">
    <property type="term" value="C:endoplasmic reticulum"/>
    <property type="evidence" value="ECO:0007669"/>
    <property type="project" value="TreeGrafter"/>
</dbReference>
<dbReference type="InterPro" id="IPR005123">
    <property type="entry name" value="Oxoglu/Fe-dep_dioxygenase_dom"/>
</dbReference>
<dbReference type="SMART" id="SM00702">
    <property type="entry name" value="P4Hc"/>
    <property type="match status" value="1"/>
</dbReference>
<evidence type="ECO:0000256" key="4">
    <source>
        <dbReference type="ARBA" id="ARBA00023002"/>
    </source>
</evidence>
<keyword evidence="9" id="KW-1185">Reference proteome</keyword>
<evidence type="ECO:0000313" key="9">
    <source>
        <dbReference type="Proteomes" id="UP001172155"/>
    </source>
</evidence>
<dbReference type="PANTHER" id="PTHR10869">
    <property type="entry name" value="PROLYL 4-HYDROXYLASE ALPHA SUBUNIT"/>
    <property type="match status" value="1"/>
</dbReference>
<dbReference type="InterPro" id="IPR045054">
    <property type="entry name" value="P4HA-like"/>
</dbReference>
<comment type="cofactor">
    <cofactor evidence="1">
        <name>L-ascorbate</name>
        <dbReference type="ChEBI" id="CHEBI:38290"/>
    </cofactor>
</comment>
<feature type="domain" description="Fe2OG dioxygenase" evidence="7">
    <location>
        <begin position="132"/>
        <end position="251"/>
    </location>
</feature>
<dbReference type="FunFam" id="2.60.120.620:FF:000021">
    <property type="entry name" value="WGS project CABT00000000 data, contig 2.8"/>
    <property type="match status" value="1"/>
</dbReference>